<evidence type="ECO:0008006" key="3">
    <source>
        <dbReference type="Google" id="ProtNLM"/>
    </source>
</evidence>
<keyword evidence="2" id="KW-1185">Reference proteome</keyword>
<organism evidence="1 2">
    <name type="scientific">Rubrimonas cliftonensis</name>
    <dbReference type="NCBI Taxonomy" id="89524"/>
    <lineage>
        <taxon>Bacteria</taxon>
        <taxon>Pseudomonadati</taxon>
        <taxon>Pseudomonadota</taxon>
        <taxon>Alphaproteobacteria</taxon>
        <taxon>Rhodobacterales</taxon>
        <taxon>Paracoccaceae</taxon>
        <taxon>Rubrimonas</taxon>
    </lineage>
</organism>
<evidence type="ECO:0000313" key="2">
    <source>
        <dbReference type="Proteomes" id="UP000198703"/>
    </source>
</evidence>
<accession>A0A1H4EL20</accession>
<protein>
    <recommendedName>
        <fullName evidence="3">Transposase DDE domain-containing protein</fullName>
    </recommendedName>
</protein>
<reference evidence="1 2" key="1">
    <citation type="submission" date="2016-10" db="EMBL/GenBank/DDBJ databases">
        <authorList>
            <person name="de Groot N.N."/>
        </authorList>
    </citation>
    <scope>NUCLEOTIDE SEQUENCE [LARGE SCALE GENOMIC DNA]</scope>
    <source>
        <strain evidence="1 2">DSM 15345</strain>
    </source>
</reference>
<dbReference type="EMBL" id="FNQM01000014">
    <property type="protein sequence ID" value="SEA85587.1"/>
    <property type="molecule type" value="Genomic_DNA"/>
</dbReference>
<name>A0A1H4EL20_9RHOB</name>
<gene>
    <name evidence="1" type="ORF">SAMN05444370_11478</name>
</gene>
<dbReference type="STRING" id="89524.SAMN05444370_11478"/>
<sequence length="30" mass="2980">MTAGQVSDHTGAAALLGSLPAAEWLIADRG</sequence>
<proteinExistence type="predicted"/>
<dbReference type="AlphaFoldDB" id="A0A1H4EL20"/>
<evidence type="ECO:0000313" key="1">
    <source>
        <dbReference type="EMBL" id="SEA85587.1"/>
    </source>
</evidence>
<dbReference type="Proteomes" id="UP000198703">
    <property type="component" value="Unassembled WGS sequence"/>
</dbReference>